<evidence type="ECO:0000313" key="1">
    <source>
        <dbReference type="EMBL" id="ENV84216.1"/>
    </source>
</evidence>
<accession>N9CFD8</accession>
<dbReference type="Proteomes" id="UP000018460">
    <property type="component" value="Unassembled WGS sequence"/>
</dbReference>
<evidence type="ECO:0000313" key="2">
    <source>
        <dbReference type="Proteomes" id="UP000018460"/>
    </source>
</evidence>
<gene>
    <name evidence="1" type="ORF">F941_00132</name>
</gene>
<dbReference type="RefSeq" id="WP_005006705.1">
    <property type="nucleotide sequence ID" value="NZ_KB849725.1"/>
</dbReference>
<dbReference type="OrthoDB" id="6679381at2"/>
<protein>
    <submittedName>
        <fullName evidence="1">Uncharacterized protein</fullName>
    </submittedName>
</protein>
<organism evidence="1 2">
    <name type="scientific">Acinetobacter bouvetii DSM 14964 = CIP 107468</name>
    <dbReference type="NCBI Taxonomy" id="1120925"/>
    <lineage>
        <taxon>Bacteria</taxon>
        <taxon>Pseudomonadati</taxon>
        <taxon>Pseudomonadota</taxon>
        <taxon>Gammaproteobacteria</taxon>
        <taxon>Moraxellales</taxon>
        <taxon>Moraxellaceae</taxon>
        <taxon>Acinetobacter</taxon>
    </lineage>
</organism>
<dbReference type="AlphaFoldDB" id="N9CFD8"/>
<proteinExistence type="predicted"/>
<sequence>MKKKNHVKSYARLKIKESKNVLNFDKFSFIATFVTSSGRVGITSKLPIQANGLGAEVYYNLKKNEDPTKSTVSFKIFLPSGTEYNSNVPIHGKAYTKEQGSSPIITEHDLKLFQNKTKEEDKYKIQHRITPTTYPVPEGLRMVAYLRNEIKTAGSKNSIDPQIIASIVFEEKMHGVWAYRKNLLSFYRNLGEIFPHNSYGFGEMQVGLAADLMKIDKRNPNWLDEVFVVICTDATIAMDLVAKNVIRGGKILGRKLTLQESTVFYNAGEKALNSWIKGEIPKARLSTAVYARSWKWQEAIKLALGGDVIAIPDGCEGTCRADPERQVETWKFDPSLRLSL</sequence>
<dbReference type="PATRIC" id="fig|1120925.3.peg.148"/>
<keyword evidence="2" id="KW-1185">Reference proteome</keyword>
<dbReference type="EMBL" id="APQD01000002">
    <property type="protein sequence ID" value="ENV84216.1"/>
    <property type="molecule type" value="Genomic_DNA"/>
</dbReference>
<reference evidence="1 2" key="1">
    <citation type="submission" date="2013-02" db="EMBL/GenBank/DDBJ databases">
        <title>The Genome Sequence of Acinetobacter bouvetii CIP 107468.</title>
        <authorList>
            <consortium name="The Broad Institute Genome Sequencing Platform"/>
            <consortium name="The Broad Institute Genome Sequencing Center for Infectious Disease"/>
            <person name="Cerqueira G."/>
            <person name="Feldgarden M."/>
            <person name="Courvalin P."/>
            <person name="Perichon B."/>
            <person name="Grillot-Courvalin C."/>
            <person name="Clermont D."/>
            <person name="Rocha E."/>
            <person name="Yoon E.-J."/>
            <person name="Nemec A."/>
            <person name="Walker B."/>
            <person name="Young S.K."/>
            <person name="Zeng Q."/>
            <person name="Gargeya S."/>
            <person name="Fitzgerald M."/>
            <person name="Haas B."/>
            <person name="Abouelleil A."/>
            <person name="Alvarado L."/>
            <person name="Arachchi H.M."/>
            <person name="Berlin A.M."/>
            <person name="Chapman S.B."/>
            <person name="Dewar J."/>
            <person name="Goldberg J."/>
            <person name="Griggs A."/>
            <person name="Gujja S."/>
            <person name="Hansen M."/>
            <person name="Howarth C."/>
            <person name="Imamovic A."/>
            <person name="Larimer J."/>
            <person name="McCowan C."/>
            <person name="Murphy C."/>
            <person name="Neiman D."/>
            <person name="Pearson M."/>
            <person name="Priest M."/>
            <person name="Roberts A."/>
            <person name="Saif S."/>
            <person name="Shea T."/>
            <person name="Sisk P."/>
            <person name="Sykes S."/>
            <person name="Wortman J."/>
            <person name="Nusbaum C."/>
            <person name="Birren B."/>
        </authorList>
    </citation>
    <scope>NUCLEOTIDE SEQUENCE [LARGE SCALE GENOMIC DNA]</scope>
    <source>
        <strain evidence="1 2">CIP 107468</strain>
    </source>
</reference>
<dbReference type="eggNOG" id="ENOG5031SSA">
    <property type="taxonomic scope" value="Bacteria"/>
</dbReference>
<comment type="caution">
    <text evidence="1">The sequence shown here is derived from an EMBL/GenBank/DDBJ whole genome shotgun (WGS) entry which is preliminary data.</text>
</comment>
<name>N9CFD8_9GAMM</name>